<comment type="pathway">
    <text evidence="5 17">Amino-acid biosynthesis; L-leucine biosynthesis; L-leucine from 3-methyl-2-oxobutanoate: step 4/4.</text>
</comment>
<evidence type="ECO:0000256" key="12">
    <source>
        <dbReference type="ARBA" id="ARBA00048212"/>
    </source>
</evidence>
<comment type="catalytic activity">
    <reaction evidence="13 17">
        <text>L-isoleucine + 2-oxoglutarate = (S)-3-methyl-2-oxopentanoate + L-glutamate</text>
        <dbReference type="Rhea" id="RHEA:24801"/>
        <dbReference type="ChEBI" id="CHEBI:16810"/>
        <dbReference type="ChEBI" id="CHEBI:29985"/>
        <dbReference type="ChEBI" id="CHEBI:35146"/>
        <dbReference type="ChEBI" id="CHEBI:58045"/>
        <dbReference type="EC" id="2.6.1.42"/>
    </reaction>
</comment>
<keyword evidence="8 17" id="KW-0028">Amino-acid biosynthesis</keyword>
<keyword evidence="11 17" id="KW-0100">Branched-chain amino acid biosynthesis</keyword>
<keyword evidence="7 17" id="KW-0032">Aminotransferase</keyword>
<comment type="function">
    <text evidence="2 17">Acts on leucine, isoleucine and valine.</text>
</comment>
<evidence type="ECO:0000256" key="16">
    <source>
        <dbReference type="RuleBase" id="RU004516"/>
    </source>
</evidence>
<evidence type="ECO:0000256" key="8">
    <source>
        <dbReference type="ARBA" id="ARBA00022605"/>
    </source>
</evidence>
<evidence type="ECO:0000256" key="10">
    <source>
        <dbReference type="ARBA" id="ARBA00022898"/>
    </source>
</evidence>
<reference evidence="19" key="1">
    <citation type="submission" date="2023-07" db="EMBL/GenBank/DDBJ databases">
        <title>30 novel species of actinomycetes from the DSMZ collection.</title>
        <authorList>
            <person name="Nouioui I."/>
        </authorList>
    </citation>
    <scope>NUCLEOTIDE SEQUENCE [LARGE SCALE GENOMIC DNA]</scope>
    <source>
        <strain evidence="19">DSM 44399</strain>
    </source>
</reference>
<comment type="pathway">
    <text evidence="3 17">Amino-acid biosynthesis; L-isoleucine biosynthesis; L-isoleucine from 2-oxobutanoate: step 4/4.</text>
</comment>
<evidence type="ECO:0000256" key="6">
    <source>
        <dbReference type="ARBA" id="ARBA00009320"/>
    </source>
</evidence>
<evidence type="ECO:0000256" key="5">
    <source>
        <dbReference type="ARBA" id="ARBA00005072"/>
    </source>
</evidence>
<comment type="catalytic activity">
    <reaction evidence="14 17">
        <text>L-leucine + 2-oxoglutarate = 4-methyl-2-oxopentanoate + L-glutamate</text>
        <dbReference type="Rhea" id="RHEA:18321"/>
        <dbReference type="ChEBI" id="CHEBI:16810"/>
        <dbReference type="ChEBI" id="CHEBI:17865"/>
        <dbReference type="ChEBI" id="CHEBI:29985"/>
        <dbReference type="ChEBI" id="CHEBI:57427"/>
        <dbReference type="EC" id="2.6.1.42"/>
    </reaction>
</comment>
<dbReference type="InterPro" id="IPR043132">
    <property type="entry name" value="BCAT-like_C"/>
</dbReference>
<dbReference type="Proteomes" id="UP001183176">
    <property type="component" value="Unassembled WGS sequence"/>
</dbReference>
<comment type="pathway">
    <text evidence="4 17">Amino-acid biosynthesis; L-valine biosynthesis; L-valine from pyruvate: step 4/4.</text>
</comment>
<sequence length="330" mass="35170">MMIVAHGSAVQTPGVAEGGAPRPRTVYHGGAFMTAEDVRLPASTQALHYGTGVFEGIRGYWDPTAHTLLVFRLNEHLERLQRSAAVLRLDLGHPIAELAELVLELLRRNDCRHDTYVRPMGYKLALEPGTSFGVRLSGVSSALTMSALPMGSYVDQRGVRCKVSRFRRVPTNCVPSSAKISGLYVNNALAMEDAVADGCDDAILLDLAGNVSEATTSNVFVVGRDGTVITPPATADLLPGITRASVIELLAAEAGITVVQRLVTVAELKDAAEVFLTGTGVEIAPVLSVDDVGYGGAAGPVTRKVKDLYSRVVHGELEAYRHWLTLLTLG</sequence>
<dbReference type="Pfam" id="PF01063">
    <property type="entry name" value="Aminotran_4"/>
    <property type="match status" value="1"/>
</dbReference>
<evidence type="ECO:0000313" key="19">
    <source>
        <dbReference type="Proteomes" id="UP001183176"/>
    </source>
</evidence>
<evidence type="ECO:0000256" key="1">
    <source>
        <dbReference type="ARBA" id="ARBA00001933"/>
    </source>
</evidence>
<comment type="caution">
    <text evidence="18">The sequence shown here is derived from an EMBL/GenBank/DDBJ whole genome shotgun (WGS) entry which is preliminary data.</text>
</comment>
<name>A0ABU2J7F7_9ACTN</name>
<dbReference type="EC" id="2.6.1.42" evidence="17"/>
<dbReference type="NCBIfam" id="NF005146">
    <property type="entry name" value="PRK06606.1"/>
    <property type="match status" value="1"/>
</dbReference>
<evidence type="ECO:0000256" key="3">
    <source>
        <dbReference type="ARBA" id="ARBA00004824"/>
    </source>
</evidence>
<evidence type="ECO:0000256" key="13">
    <source>
        <dbReference type="ARBA" id="ARBA00048798"/>
    </source>
</evidence>
<evidence type="ECO:0000256" key="7">
    <source>
        <dbReference type="ARBA" id="ARBA00022576"/>
    </source>
</evidence>
<comment type="similarity">
    <text evidence="6 15">Belongs to the class-IV pyridoxal-phosphate-dependent aminotransferase family.</text>
</comment>
<dbReference type="SUPFAM" id="SSF56752">
    <property type="entry name" value="D-aminoacid aminotransferase-like PLP-dependent enzymes"/>
    <property type="match status" value="1"/>
</dbReference>
<comment type="cofactor">
    <cofactor evidence="1 16">
        <name>pyridoxal 5'-phosphate</name>
        <dbReference type="ChEBI" id="CHEBI:597326"/>
    </cofactor>
</comment>
<dbReference type="InterPro" id="IPR018300">
    <property type="entry name" value="Aminotrans_IV_CS"/>
</dbReference>
<comment type="catalytic activity">
    <reaction evidence="12 17">
        <text>L-valine + 2-oxoglutarate = 3-methyl-2-oxobutanoate + L-glutamate</text>
        <dbReference type="Rhea" id="RHEA:24813"/>
        <dbReference type="ChEBI" id="CHEBI:11851"/>
        <dbReference type="ChEBI" id="CHEBI:16810"/>
        <dbReference type="ChEBI" id="CHEBI:29985"/>
        <dbReference type="ChEBI" id="CHEBI:57762"/>
        <dbReference type="EC" id="2.6.1.42"/>
    </reaction>
</comment>
<dbReference type="InterPro" id="IPR001544">
    <property type="entry name" value="Aminotrans_IV"/>
</dbReference>
<dbReference type="NCBIfam" id="TIGR01122">
    <property type="entry name" value="ilvE_I"/>
    <property type="match status" value="1"/>
</dbReference>
<dbReference type="GO" id="GO:0004084">
    <property type="term" value="F:branched-chain-amino-acid transaminase activity"/>
    <property type="evidence" value="ECO:0007669"/>
    <property type="project" value="UniProtKB-EC"/>
</dbReference>
<evidence type="ECO:0000256" key="17">
    <source>
        <dbReference type="RuleBase" id="RU364094"/>
    </source>
</evidence>
<dbReference type="InterPro" id="IPR050571">
    <property type="entry name" value="Class-IV_PLP-Dep_Aminotrnsfr"/>
</dbReference>
<dbReference type="CDD" id="cd00449">
    <property type="entry name" value="PLPDE_IV"/>
    <property type="match status" value="1"/>
</dbReference>
<gene>
    <name evidence="17" type="primary">ilvE</name>
    <name evidence="18" type="ORF">RM423_03400</name>
</gene>
<dbReference type="InterPro" id="IPR005785">
    <property type="entry name" value="B_amino_transI"/>
</dbReference>
<evidence type="ECO:0000256" key="14">
    <source>
        <dbReference type="ARBA" id="ARBA00049229"/>
    </source>
</evidence>
<protein>
    <recommendedName>
        <fullName evidence="17">Branched-chain-amino-acid aminotransferase</fullName>
        <shortName evidence="17">BCAT</shortName>
        <ecNumber evidence="17">2.6.1.42</ecNumber>
    </recommendedName>
</protein>
<dbReference type="PANTHER" id="PTHR42743">
    <property type="entry name" value="AMINO-ACID AMINOTRANSFERASE"/>
    <property type="match status" value="1"/>
</dbReference>
<evidence type="ECO:0000256" key="11">
    <source>
        <dbReference type="ARBA" id="ARBA00023304"/>
    </source>
</evidence>
<keyword evidence="10 16" id="KW-0663">Pyridoxal phosphate</keyword>
<dbReference type="EMBL" id="JAVREH010000003">
    <property type="protein sequence ID" value="MDT0260434.1"/>
    <property type="molecule type" value="Genomic_DNA"/>
</dbReference>
<dbReference type="PANTHER" id="PTHR42743:SF4">
    <property type="entry name" value="BRANCHED-CHAIN-AMINO-ACID AMINOTRANSFERASE-RELATED"/>
    <property type="match status" value="1"/>
</dbReference>
<dbReference type="InterPro" id="IPR036038">
    <property type="entry name" value="Aminotransferase-like"/>
</dbReference>
<evidence type="ECO:0000256" key="15">
    <source>
        <dbReference type="RuleBase" id="RU004106"/>
    </source>
</evidence>
<dbReference type="PROSITE" id="PS00770">
    <property type="entry name" value="AA_TRANSFER_CLASS_4"/>
    <property type="match status" value="1"/>
</dbReference>
<dbReference type="RefSeq" id="WP_311421585.1">
    <property type="nucleotide sequence ID" value="NZ_JAVREH010000003.1"/>
</dbReference>
<accession>A0ABU2J7F7</accession>
<keyword evidence="19" id="KW-1185">Reference proteome</keyword>
<dbReference type="InterPro" id="IPR043131">
    <property type="entry name" value="BCAT-like_N"/>
</dbReference>
<keyword evidence="9 17" id="KW-0808">Transferase</keyword>
<evidence type="ECO:0000256" key="4">
    <source>
        <dbReference type="ARBA" id="ARBA00004931"/>
    </source>
</evidence>
<organism evidence="18 19">
    <name type="scientific">Jatrophihabitans lederbergiae</name>
    <dbReference type="NCBI Taxonomy" id="3075547"/>
    <lineage>
        <taxon>Bacteria</taxon>
        <taxon>Bacillati</taxon>
        <taxon>Actinomycetota</taxon>
        <taxon>Actinomycetes</taxon>
        <taxon>Jatrophihabitantales</taxon>
        <taxon>Jatrophihabitantaceae</taxon>
        <taxon>Jatrophihabitans</taxon>
    </lineage>
</organism>
<dbReference type="Gene3D" id="3.30.470.10">
    <property type="match status" value="1"/>
</dbReference>
<dbReference type="Gene3D" id="3.20.10.10">
    <property type="entry name" value="D-amino Acid Aminotransferase, subunit A, domain 2"/>
    <property type="match status" value="1"/>
</dbReference>
<evidence type="ECO:0000313" key="18">
    <source>
        <dbReference type="EMBL" id="MDT0260434.1"/>
    </source>
</evidence>
<evidence type="ECO:0000256" key="2">
    <source>
        <dbReference type="ARBA" id="ARBA00003109"/>
    </source>
</evidence>
<evidence type="ECO:0000256" key="9">
    <source>
        <dbReference type="ARBA" id="ARBA00022679"/>
    </source>
</evidence>
<proteinExistence type="inferred from homology"/>